<accession>A0ABQ2E500</accession>
<evidence type="ECO:0000313" key="3">
    <source>
        <dbReference type="Proteomes" id="UP000599009"/>
    </source>
</evidence>
<protein>
    <recommendedName>
        <fullName evidence="4">Outer membrane protein assembly factor BamE</fullName>
    </recommendedName>
</protein>
<dbReference type="Proteomes" id="UP000599009">
    <property type="component" value="Unassembled WGS sequence"/>
</dbReference>
<dbReference type="EMBL" id="BMME01000001">
    <property type="protein sequence ID" value="GGJ96099.1"/>
    <property type="molecule type" value="Genomic_DNA"/>
</dbReference>
<feature type="signal peptide" evidence="1">
    <location>
        <begin position="1"/>
        <end position="24"/>
    </location>
</feature>
<organism evidence="2 3">
    <name type="scientific">Luteimonas terricola</name>
    <dbReference type="NCBI Taxonomy" id="645597"/>
    <lineage>
        <taxon>Bacteria</taxon>
        <taxon>Pseudomonadati</taxon>
        <taxon>Pseudomonadota</taxon>
        <taxon>Gammaproteobacteria</taxon>
        <taxon>Lysobacterales</taxon>
        <taxon>Lysobacteraceae</taxon>
        <taxon>Luteimonas</taxon>
    </lineage>
</organism>
<dbReference type="RefSeq" id="WP_132985915.1">
    <property type="nucleotide sequence ID" value="NZ_BMME01000001.1"/>
</dbReference>
<gene>
    <name evidence="2" type="ORF">GCM10011394_01110</name>
</gene>
<evidence type="ECO:0000256" key="1">
    <source>
        <dbReference type="SAM" id="SignalP"/>
    </source>
</evidence>
<proteinExistence type="predicted"/>
<evidence type="ECO:0000313" key="2">
    <source>
        <dbReference type="EMBL" id="GGJ96099.1"/>
    </source>
</evidence>
<sequence>MRFRNAVPALVAIAIATAMAPAIARQAAKTEGFLCCNMRSFDGEVYDINYDDEGARIVPFGSPLTVTKQGRRKLRLLVDGEKHVIENHYSRDLSDAEFAARYVVAEDPRIAAAGFPEKIREAIASARITPGMNREQVAMSLGWPVSSENPDLDADVWRFWLGSFEEIQVEFDAAGLVVDASASPLTRRKIWLP</sequence>
<reference evidence="3" key="1">
    <citation type="journal article" date="2019" name="Int. J. Syst. Evol. Microbiol.">
        <title>The Global Catalogue of Microorganisms (GCM) 10K type strain sequencing project: providing services to taxonomists for standard genome sequencing and annotation.</title>
        <authorList>
            <consortium name="The Broad Institute Genomics Platform"/>
            <consortium name="The Broad Institute Genome Sequencing Center for Infectious Disease"/>
            <person name="Wu L."/>
            <person name="Ma J."/>
        </authorList>
    </citation>
    <scope>NUCLEOTIDE SEQUENCE [LARGE SCALE GENOMIC DNA]</scope>
    <source>
        <strain evidence="3">CGMCC 1.8985</strain>
    </source>
</reference>
<evidence type="ECO:0008006" key="4">
    <source>
        <dbReference type="Google" id="ProtNLM"/>
    </source>
</evidence>
<comment type="caution">
    <text evidence="2">The sequence shown here is derived from an EMBL/GenBank/DDBJ whole genome shotgun (WGS) entry which is preliminary data.</text>
</comment>
<name>A0ABQ2E500_9GAMM</name>
<feature type="chain" id="PRO_5045354115" description="Outer membrane protein assembly factor BamE" evidence="1">
    <location>
        <begin position="25"/>
        <end position="193"/>
    </location>
</feature>
<keyword evidence="1" id="KW-0732">Signal</keyword>
<keyword evidence="3" id="KW-1185">Reference proteome</keyword>